<proteinExistence type="evidence at transcript level"/>
<keyword evidence="1" id="KW-0472">Membrane</keyword>
<dbReference type="EMBL" id="EU252425">
    <property type="protein sequence ID" value="ACD11979.1"/>
    <property type="molecule type" value="mRNA"/>
</dbReference>
<reference evidence="2" key="1">
    <citation type="submission" date="2007-10" db="EMBL/GenBank/DDBJ databases">
        <title>Classification and functional annotation of ESTs from venom glands of Isometrus maculatus.</title>
        <authorList>
            <person name="Li W."/>
            <person name="Ma Y."/>
            <person name="Zhao R."/>
            <person name="Cao Z."/>
        </authorList>
    </citation>
    <scope>NUCLEOTIDE SEQUENCE</scope>
    <source>
        <tissue evidence="2">Venom gland</tissue>
    </source>
</reference>
<dbReference type="AlphaFoldDB" id="A0A0U1SKF1"/>
<name>A0A0U1SKF1_ISOMC</name>
<keyword evidence="1" id="KW-1133">Transmembrane helix</keyword>
<evidence type="ECO:0000313" key="2">
    <source>
        <dbReference type="EMBL" id="ACD11979.1"/>
    </source>
</evidence>
<sequence>MQHTLYKTLYICFVICYCAEKVFQNIGAKLYCNARFLNFMNQNESKKTFKLVKSFVMYYLSVLYLPYFRINKLK</sequence>
<evidence type="ECO:0000256" key="1">
    <source>
        <dbReference type="SAM" id="Phobius"/>
    </source>
</evidence>
<protein>
    <submittedName>
        <fullName evidence="2">Uncharacterized protein</fullName>
    </submittedName>
</protein>
<organism evidence="2">
    <name type="scientific">Isometrus maculatus</name>
    <name type="common">Lesser brown scorpion</name>
    <name type="synonym">Scorpio maculatus</name>
    <dbReference type="NCBI Taxonomy" id="497827"/>
    <lineage>
        <taxon>Eukaryota</taxon>
        <taxon>Metazoa</taxon>
        <taxon>Ecdysozoa</taxon>
        <taxon>Arthropoda</taxon>
        <taxon>Chelicerata</taxon>
        <taxon>Arachnida</taxon>
        <taxon>Scorpiones</taxon>
        <taxon>Buthida</taxon>
        <taxon>Buthoidea</taxon>
        <taxon>Buthidae</taxon>
        <taxon>Isometrus</taxon>
    </lineage>
</organism>
<feature type="transmembrane region" description="Helical" evidence="1">
    <location>
        <begin position="51"/>
        <end position="68"/>
    </location>
</feature>
<accession>A0A0U1SKF1</accession>
<keyword evidence="1" id="KW-0812">Transmembrane</keyword>